<proteinExistence type="predicted"/>
<keyword evidence="1" id="KW-1133">Transmembrane helix</keyword>
<dbReference type="AlphaFoldDB" id="A0A8S9QZ03"/>
<feature type="transmembrane region" description="Helical" evidence="1">
    <location>
        <begin position="82"/>
        <end position="101"/>
    </location>
</feature>
<evidence type="ECO:0000256" key="1">
    <source>
        <dbReference type="SAM" id="Phobius"/>
    </source>
</evidence>
<sequence length="104" mass="11729">MDERQEFGRLIPRQIVAMLLSIFAIYKGHDLKSDPNRGTKTGRVASEFNTLANICFTLVVARITTTSVVMERIRRTREDCDAHLLLGSVLLLISLALSTYLRCC</sequence>
<keyword evidence="1" id="KW-0472">Membrane</keyword>
<evidence type="ECO:0000313" key="3">
    <source>
        <dbReference type="Proteomes" id="UP000712600"/>
    </source>
</evidence>
<protein>
    <submittedName>
        <fullName evidence="2">Uncharacterized protein</fullName>
    </submittedName>
</protein>
<dbReference type="EMBL" id="QGKX02000996">
    <property type="protein sequence ID" value="KAF3554545.1"/>
    <property type="molecule type" value="Genomic_DNA"/>
</dbReference>
<feature type="transmembrane region" description="Helical" evidence="1">
    <location>
        <begin position="51"/>
        <end position="70"/>
    </location>
</feature>
<keyword evidence="1" id="KW-0812">Transmembrane</keyword>
<organism evidence="2 3">
    <name type="scientific">Brassica cretica</name>
    <name type="common">Mustard</name>
    <dbReference type="NCBI Taxonomy" id="69181"/>
    <lineage>
        <taxon>Eukaryota</taxon>
        <taxon>Viridiplantae</taxon>
        <taxon>Streptophyta</taxon>
        <taxon>Embryophyta</taxon>
        <taxon>Tracheophyta</taxon>
        <taxon>Spermatophyta</taxon>
        <taxon>Magnoliopsida</taxon>
        <taxon>eudicotyledons</taxon>
        <taxon>Gunneridae</taxon>
        <taxon>Pentapetalae</taxon>
        <taxon>rosids</taxon>
        <taxon>malvids</taxon>
        <taxon>Brassicales</taxon>
        <taxon>Brassicaceae</taxon>
        <taxon>Brassiceae</taxon>
        <taxon>Brassica</taxon>
    </lineage>
</organism>
<comment type="caution">
    <text evidence="2">The sequence shown here is derived from an EMBL/GenBank/DDBJ whole genome shotgun (WGS) entry which is preliminary data.</text>
</comment>
<dbReference type="Proteomes" id="UP000712600">
    <property type="component" value="Unassembled WGS sequence"/>
</dbReference>
<feature type="transmembrane region" description="Helical" evidence="1">
    <location>
        <begin position="7"/>
        <end position="26"/>
    </location>
</feature>
<name>A0A8S9QZ03_BRACR</name>
<accession>A0A8S9QZ03</accession>
<gene>
    <name evidence="2" type="ORF">F2Q69_00016150</name>
</gene>
<reference evidence="2" key="1">
    <citation type="submission" date="2019-12" db="EMBL/GenBank/DDBJ databases">
        <title>Genome sequencing and annotation of Brassica cretica.</title>
        <authorList>
            <person name="Studholme D.J."/>
            <person name="Sarris P."/>
        </authorList>
    </citation>
    <scope>NUCLEOTIDE SEQUENCE</scope>
    <source>
        <strain evidence="2">PFS-109/04</strain>
        <tissue evidence="2">Leaf</tissue>
    </source>
</reference>
<evidence type="ECO:0000313" key="2">
    <source>
        <dbReference type="EMBL" id="KAF3554545.1"/>
    </source>
</evidence>